<evidence type="ECO:0000256" key="4">
    <source>
        <dbReference type="ARBA" id="ARBA00022807"/>
    </source>
</evidence>
<dbReference type="EMBL" id="VFMO01000001">
    <property type="protein sequence ID" value="TQJ12885.1"/>
    <property type="molecule type" value="Genomic_DNA"/>
</dbReference>
<keyword evidence="2" id="KW-0645">Protease</keyword>
<dbReference type="GO" id="GO:0008234">
    <property type="term" value="F:cysteine-type peptidase activity"/>
    <property type="evidence" value="ECO:0007669"/>
    <property type="project" value="UniProtKB-KW"/>
</dbReference>
<dbReference type="SUPFAM" id="SSF54001">
    <property type="entry name" value="Cysteine proteinases"/>
    <property type="match status" value="1"/>
</dbReference>
<dbReference type="InterPro" id="IPR036365">
    <property type="entry name" value="PGBD-like_sf"/>
</dbReference>
<evidence type="ECO:0000256" key="2">
    <source>
        <dbReference type="ARBA" id="ARBA00022670"/>
    </source>
</evidence>
<evidence type="ECO:0000313" key="9">
    <source>
        <dbReference type="Proteomes" id="UP000320806"/>
    </source>
</evidence>
<evidence type="ECO:0000256" key="5">
    <source>
        <dbReference type="SAM" id="MobiDB-lite"/>
    </source>
</evidence>
<dbReference type="PANTHER" id="PTHR47053">
    <property type="entry name" value="MUREIN DD-ENDOPEPTIDASE MEPH-RELATED"/>
    <property type="match status" value="1"/>
</dbReference>
<dbReference type="Gene3D" id="1.10.101.10">
    <property type="entry name" value="PGBD-like superfamily/PGBD"/>
    <property type="match status" value="3"/>
</dbReference>
<comment type="similarity">
    <text evidence="1">Belongs to the peptidase C40 family.</text>
</comment>
<dbReference type="InterPro" id="IPR000064">
    <property type="entry name" value="NLP_P60_dom"/>
</dbReference>
<dbReference type="AlphaFoldDB" id="A0A542EC36"/>
<feature type="region of interest" description="Disordered" evidence="5">
    <location>
        <begin position="143"/>
        <end position="174"/>
    </location>
</feature>
<feature type="signal peptide" evidence="6">
    <location>
        <begin position="1"/>
        <end position="38"/>
    </location>
</feature>
<dbReference type="Pfam" id="PF01471">
    <property type="entry name" value="PG_binding_1"/>
    <property type="match status" value="3"/>
</dbReference>
<dbReference type="InterPro" id="IPR036366">
    <property type="entry name" value="PGBDSf"/>
</dbReference>
<feature type="compositionally biased region" description="Pro residues" evidence="5">
    <location>
        <begin position="151"/>
        <end position="169"/>
    </location>
</feature>
<reference evidence="8 9" key="1">
    <citation type="submission" date="2019-06" db="EMBL/GenBank/DDBJ databases">
        <title>Sequencing the genomes of 1000 actinobacteria strains.</title>
        <authorList>
            <person name="Klenk H.-P."/>
        </authorList>
    </citation>
    <scope>NUCLEOTIDE SEQUENCE [LARGE SCALE GENOMIC DNA]</scope>
    <source>
        <strain evidence="8 9">DSM 19828</strain>
    </source>
</reference>
<sequence>MTITTPRHQKQRPGLLGKVAARKSLVLGGTALAVPATAVGTMTAPAQAAAPVQAARPAATPIAATPIAATPVKTAPTAPTNVVSLRYGSSGALVKVVQQRLNIVVDGDFGPATLRAVRAFQTQKNLYVDGVVGPVTWQALGGFPTSVTAEPPAPPTTPQPPTPGTPTTPPRTDGVVSLSYGSSGALVKVVQQRLNIVVDGDFGPATLRAVRVFQTQKNLYVDGVVGPATWQALGGFPTSVTPEPPTTPEPPVPPVTPPPVTPPAACDVTTVRFGSTGAVVVELQKRLGGNVLADGVFGPATLASVRALQTSKGLPVTGVVDDATWAAIGGFPCDIAHPPTTPEPPADGTVGQRIIDTAKQYLGIPYVWGGATPSGGFDCSGLTQYVYAKVGLSIPRVASAQQRFLTKVSTPQPGDLVFFGSPAYHVGIWVSEGRMIAAPYPGQVVRLQPIYNTPTGFGRFVS</sequence>
<dbReference type="SUPFAM" id="SSF47090">
    <property type="entry name" value="PGBD-like"/>
    <property type="match status" value="3"/>
</dbReference>
<keyword evidence="3 8" id="KW-0378">Hydrolase</keyword>
<evidence type="ECO:0000313" key="8">
    <source>
        <dbReference type="EMBL" id="TQJ12885.1"/>
    </source>
</evidence>
<dbReference type="PANTHER" id="PTHR47053:SF1">
    <property type="entry name" value="MUREIN DD-ENDOPEPTIDASE MEPH-RELATED"/>
    <property type="match status" value="1"/>
</dbReference>
<keyword evidence="9" id="KW-1185">Reference proteome</keyword>
<organism evidence="8 9">
    <name type="scientific">Yimella lutea</name>
    <dbReference type="NCBI Taxonomy" id="587872"/>
    <lineage>
        <taxon>Bacteria</taxon>
        <taxon>Bacillati</taxon>
        <taxon>Actinomycetota</taxon>
        <taxon>Actinomycetes</taxon>
        <taxon>Micrococcales</taxon>
        <taxon>Dermacoccaceae</taxon>
        <taxon>Yimella</taxon>
    </lineage>
</organism>
<dbReference type="InterPro" id="IPR051202">
    <property type="entry name" value="Peptidase_C40"/>
</dbReference>
<dbReference type="Pfam" id="PF00877">
    <property type="entry name" value="NLPC_P60"/>
    <property type="match status" value="1"/>
</dbReference>
<accession>A0A542EC36</accession>
<evidence type="ECO:0000256" key="6">
    <source>
        <dbReference type="SAM" id="SignalP"/>
    </source>
</evidence>
<gene>
    <name evidence="8" type="ORF">FB459_0262</name>
</gene>
<keyword evidence="6" id="KW-0732">Signal</keyword>
<keyword evidence="4" id="KW-0788">Thiol protease</keyword>
<feature type="domain" description="NlpC/P60" evidence="7">
    <location>
        <begin position="348"/>
        <end position="462"/>
    </location>
</feature>
<evidence type="ECO:0000256" key="3">
    <source>
        <dbReference type="ARBA" id="ARBA00022801"/>
    </source>
</evidence>
<dbReference type="GO" id="GO:0006508">
    <property type="term" value="P:proteolysis"/>
    <property type="evidence" value="ECO:0007669"/>
    <property type="project" value="UniProtKB-KW"/>
</dbReference>
<comment type="caution">
    <text evidence="8">The sequence shown here is derived from an EMBL/GenBank/DDBJ whole genome shotgun (WGS) entry which is preliminary data.</text>
</comment>
<feature type="chain" id="PRO_5038546353" evidence="6">
    <location>
        <begin position="39"/>
        <end position="462"/>
    </location>
</feature>
<dbReference type="RefSeq" id="WP_141927178.1">
    <property type="nucleotide sequence ID" value="NZ_BAABCI010000004.1"/>
</dbReference>
<dbReference type="InterPro" id="IPR038765">
    <property type="entry name" value="Papain-like_cys_pep_sf"/>
</dbReference>
<dbReference type="InterPro" id="IPR002477">
    <property type="entry name" value="Peptidoglycan-bd-like"/>
</dbReference>
<dbReference type="Gene3D" id="3.90.1720.10">
    <property type="entry name" value="endopeptidase domain like (from Nostoc punctiforme)"/>
    <property type="match status" value="1"/>
</dbReference>
<evidence type="ECO:0000259" key="7">
    <source>
        <dbReference type="PROSITE" id="PS51935"/>
    </source>
</evidence>
<dbReference type="Proteomes" id="UP000320806">
    <property type="component" value="Unassembled WGS sequence"/>
</dbReference>
<dbReference type="PROSITE" id="PS51935">
    <property type="entry name" value="NLPC_P60"/>
    <property type="match status" value="1"/>
</dbReference>
<protein>
    <submittedName>
        <fullName evidence="8">Cell wall-associated NlpC family hydrolase</fullName>
    </submittedName>
</protein>
<proteinExistence type="inferred from homology"/>
<dbReference type="OrthoDB" id="9815778at2"/>
<evidence type="ECO:0000256" key="1">
    <source>
        <dbReference type="ARBA" id="ARBA00007074"/>
    </source>
</evidence>
<name>A0A542EC36_9MICO</name>